<dbReference type="EMBL" id="NEXH01000001">
    <property type="protein sequence ID" value="PSN96859.1"/>
    <property type="molecule type" value="Genomic_DNA"/>
</dbReference>
<dbReference type="AlphaFoldDB" id="A0A2R6BDY5"/>
<evidence type="ECO:0000313" key="3">
    <source>
        <dbReference type="Proteomes" id="UP000241284"/>
    </source>
</evidence>
<dbReference type="SUPFAM" id="SSF88697">
    <property type="entry name" value="PUA domain-like"/>
    <property type="match status" value="1"/>
</dbReference>
<dbReference type="Gene3D" id="3.10.400.20">
    <property type="match status" value="1"/>
</dbReference>
<protein>
    <recommendedName>
        <fullName evidence="1">PUA domain-containing protein</fullName>
    </recommendedName>
</protein>
<name>A0A2R6BDY5_9ARCH</name>
<proteinExistence type="predicted"/>
<reference evidence="2 3" key="1">
    <citation type="submission" date="2017-04" db="EMBL/GenBank/DDBJ databases">
        <title>Novel microbial lineages endemic to geothermal iron-oxide mats fill important gaps in the evolutionary history of Archaea.</title>
        <authorList>
            <person name="Jay Z.J."/>
            <person name="Beam J.P."/>
            <person name="Dlakic M."/>
            <person name="Rusch D.B."/>
            <person name="Kozubal M.A."/>
            <person name="Inskeep W.P."/>
        </authorList>
    </citation>
    <scope>NUCLEOTIDE SEQUENCE [LARGE SCALE GENOMIC DNA]</scope>
    <source>
        <strain evidence="2">ECH_B_2</strain>
    </source>
</reference>
<dbReference type="PANTHER" id="PTHR22798:SF0">
    <property type="entry name" value="MALIGNANT T-CELL-AMPLIFIED SEQUENCE 1"/>
    <property type="match status" value="1"/>
</dbReference>
<dbReference type="PANTHER" id="PTHR22798">
    <property type="entry name" value="MCT-1 PROTEIN"/>
    <property type="match status" value="1"/>
</dbReference>
<dbReference type="InterPro" id="IPR002478">
    <property type="entry name" value="PUA"/>
</dbReference>
<dbReference type="GO" id="GO:0001731">
    <property type="term" value="P:formation of translation preinitiation complex"/>
    <property type="evidence" value="ECO:0007669"/>
    <property type="project" value="TreeGrafter"/>
</dbReference>
<dbReference type="Proteomes" id="UP000241284">
    <property type="component" value="Unassembled WGS sequence"/>
</dbReference>
<dbReference type="InterPro" id="IPR015947">
    <property type="entry name" value="PUA-like_sf"/>
</dbReference>
<comment type="caution">
    <text evidence="2">The sequence shown here is derived from an EMBL/GenBank/DDBJ whole genome shotgun (WGS) entry which is preliminary data.</text>
</comment>
<feature type="domain" description="PUA" evidence="1">
    <location>
        <begin position="94"/>
        <end position="167"/>
    </location>
</feature>
<gene>
    <name evidence="2" type="ORF">B9Q06_01640</name>
</gene>
<dbReference type="InterPro" id="IPR004521">
    <property type="entry name" value="Uncharacterised_CHP00451"/>
</dbReference>
<dbReference type="SMART" id="SM00359">
    <property type="entry name" value="PUA"/>
    <property type="match status" value="1"/>
</dbReference>
<dbReference type="PROSITE" id="PS50890">
    <property type="entry name" value="PUA"/>
    <property type="match status" value="1"/>
</dbReference>
<accession>A0A2R6BDY5</accession>
<evidence type="ECO:0000259" key="1">
    <source>
        <dbReference type="SMART" id="SM00359"/>
    </source>
</evidence>
<dbReference type="Pfam" id="PF01472">
    <property type="entry name" value="PUA"/>
    <property type="match status" value="1"/>
</dbReference>
<evidence type="ECO:0000313" key="2">
    <source>
        <dbReference type="EMBL" id="PSN96859.1"/>
    </source>
</evidence>
<dbReference type="NCBIfam" id="TIGR00451">
    <property type="entry name" value="unchar_dom_2"/>
    <property type="match status" value="1"/>
</dbReference>
<dbReference type="GO" id="GO:0003723">
    <property type="term" value="F:RNA binding"/>
    <property type="evidence" value="ECO:0007669"/>
    <property type="project" value="InterPro"/>
</dbReference>
<sequence length="180" mass="20612">MVIKSWANLNFSTTIKYFKLHFISFKLSKQETDRFKVLLDYIGFDKKKDELWVLKIDKHLKAYLLNNKFPLLFEKDNCIFPTVIAAKTFEGYYSEAMVDQGAKPHILNGADLMAPGILSIDLKDSSNIVVIKSEDGAVLAVGRLVKDFIDSLNRKHGKVAENIHYLNDKLYRLLALRRGS</sequence>
<dbReference type="InterPro" id="IPR016437">
    <property type="entry name" value="MCT-1/Tma20"/>
</dbReference>
<organism evidence="2 3">
    <name type="scientific">Candidatus Marsarchaeota G2 archaeon ECH_B_2</name>
    <dbReference type="NCBI Taxonomy" id="1978160"/>
    <lineage>
        <taxon>Archaea</taxon>
        <taxon>Candidatus Marsarchaeota</taxon>
        <taxon>Candidatus Marsarchaeota group 2</taxon>
    </lineage>
</organism>